<evidence type="ECO:0000313" key="2">
    <source>
        <dbReference type="EMBL" id="CAD7001592.1"/>
    </source>
</evidence>
<keyword evidence="3" id="KW-1185">Reference proteome</keyword>
<name>A0A811UQY9_CERCA</name>
<dbReference type="AlphaFoldDB" id="A0A811UQY9"/>
<feature type="compositionally biased region" description="Basic and acidic residues" evidence="1">
    <location>
        <begin position="19"/>
        <end position="32"/>
    </location>
</feature>
<comment type="caution">
    <text evidence="2">The sequence shown here is derived from an EMBL/GenBank/DDBJ whole genome shotgun (WGS) entry which is preliminary data.</text>
</comment>
<protein>
    <submittedName>
        <fullName evidence="2">(Mediterranean fruit fly) hypothetical protein</fullName>
    </submittedName>
</protein>
<gene>
    <name evidence="2" type="ORF">CCAP1982_LOCUS10086</name>
</gene>
<dbReference type="Proteomes" id="UP000606786">
    <property type="component" value="Unassembled WGS sequence"/>
</dbReference>
<evidence type="ECO:0000256" key="1">
    <source>
        <dbReference type="SAM" id="MobiDB-lite"/>
    </source>
</evidence>
<feature type="region of interest" description="Disordered" evidence="1">
    <location>
        <begin position="1"/>
        <end position="32"/>
    </location>
</feature>
<proteinExistence type="predicted"/>
<accession>A0A811UQY9</accession>
<reference evidence="2" key="1">
    <citation type="submission" date="2020-11" db="EMBL/GenBank/DDBJ databases">
        <authorList>
            <person name="Whitehead M."/>
        </authorList>
    </citation>
    <scope>NUCLEOTIDE SEQUENCE</scope>
    <source>
        <strain evidence="2">EGII</strain>
    </source>
</reference>
<evidence type="ECO:0000313" key="3">
    <source>
        <dbReference type="Proteomes" id="UP000606786"/>
    </source>
</evidence>
<organism evidence="2 3">
    <name type="scientific">Ceratitis capitata</name>
    <name type="common">Mediterranean fruit fly</name>
    <name type="synonym">Tephritis capitata</name>
    <dbReference type="NCBI Taxonomy" id="7213"/>
    <lineage>
        <taxon>Eukaryota</taxon>
        <taxon>Metazoa</taxon>
        <taxon>Ecdysozoa</taxon>
        <taxon>Arthropoda</taxon>
        <taxon>Hexapoda</taxon>
        <taxon>Insecta</taxon>
        <taxon>Pterygota</taxon>
        <taxon>Neoptera</taxon>
        <taxon>Endopterygota</taxon>
        <taxon>Diptera</taxon>
        <taxon>Brachycera</taxon>
        <taxon>Muscomorpha</taxon>
        <taxon>Tephritoidea</taxon>
        <taxon>Tephritidae</taxon>
        <taxon>Ceratitis</taxon>
        <taxon>Ceratitis</taxon>
    </lineage>
</organism>
<dbReference type="EMBL" id="CAJHJT010000023">
    <property type="protein sequence ID" value="CAD7001592.1"/>
    <property type="molecule type" value="Genomic_DNA"/>
</dbReference>
<sequence length="153" mass="17612">MSYQEEQLGTMLEEGNNEDSARLKEKNEKVEEASEKFSDYVIDDAVYIDGRRPKSMMKTWVVAAEEYLVRVSTAIVMSSESEEEQPAKLIINEEDGEVRGRGFIGYTKRIDMPWRIYDNTIATYEEPQQRPAKLCICDAERYCEDAISLTTSD</sequence>